<feature type="transmembrane region" description="Helical" evidence="9">
    <location>
        <begin position="94"/>
        <end position="115"/>
    </location>
</feature>
<evidence type="ECO:0000256" key="8">
    <source>
        <dbReference type="SAM" id="MobiDB-lite"/>
    </source>
</evidence>
<keyword evidence="12" id="KW-1185">Reference proteome</keyword>
<dbReference type="InterPro" id="IPR006070">
    <property type="entry name" value="Sua5-like_dom"/>
</dbReference>
<dbReference type="GO" id="GO:0006450">
    <property type="term" value="P:regulation of translational fidelity"/>
    <property type="evidence" value="ECO:0007669"/>
    <property type="project" value="TreeGrafter"/>
</dbReference>
<evidence type="ECO:0000256" key="3">
    <source>
        <dbReference type="ARBA" id="ARBA00012584"/>
    </source>
</evidence>
<organism evidence="11 12">
    <name type="scientific">Mycteria americana</name>
    <name type="common">Wood stork</name>
    <dbReference type="NCBI Taxonomy" id="33587"/>
    <lineage>
        <taxon>Eukaryota</taxon>
        <taxon>Metazoa</taxon>
        <taxon>Chordata</taxon>
        <taxon>Craniata</taxon>
        <taxon>Vertebrata</taxon>
        <taxon>Euteleostomi</taxon>
        <taxon>Archelosauria</taxon>
        <taxon>Archosauria</taxon>
        <taxon>Dinosauria</taxon>
        <taxon>Saurischia</taxon>
        <taxon>Theropoda</taxon>
        <taxon>Coelurosauria</taxon>
        <taxon>Aves</taxon>
        <taxon>Neognathae</taxon>
        <taxon>Neoaves</taxon>
        <taxon>Aequornithes</taxon>
        <taxon>Ciconiiformes</taxon>
        <taxon>Ciconiidae</taxon>
        <taxon>Mycteria</taxon>
    </lineage>
</organism>
<feature type="transmembrane region" description="Helical" evidence="9">
    <location>
        <begin position="353"/>
        <end position="373"/>
    </location>
</feature>
<dbReference type="Gene3D" id="3.90.870.10">
    <property type="entry name" value="DHBP synthase"/>
    <property type="match status" value="1"/>
</dbReference>
<evidence type="ECO:0000256" key="9">
    <source>
        <dbReference type="SAM" id="Phobius"/>
    </source>
</evidence>
<dbReference type="PANTHER" id="PTHR17490:SF17">
    <property type="entry name" value="THREONYLCARBAMOYL-AMP SYNTHASE"/>
    <property type="match status" value="1"/>
</dbReference>
<feature type="transmembrane region" description="Helical" evidence="9">
    <location>
        <begin position="239"/>
        <end position="260"/>
    </location>
</feature>
<dbReference type="Proteomes" id="UP001333110">
    <property type="component" value="Unassembled WGS sequence"/>
</dbReference>
<evidence type="ECO:0000256" key="2">
    <source>
        <dbReference type="ARBA" id="ARBA00007663"/>
    </source>
</evidence>
<comment type="subcellular location">
    <subcellularLocation>
        <location evidence="1">Cytoplasm</location>
    </subcellularLocation>
</comment>
<feature type="region of interest" description="Disordered" evidence="8">
    <location>
        <begin position="880"/>
        <end position="901"/>
    </location>
</feature>
<proteinExistence type="inferred from homology"/>
<feature type="transmembrane region" description="Helical" evidence="9">
    <location>
        <begin position="468"/>
        <end position="486"/>
    </location>
</feature>
<feature type="transmembrane region" description="Helical" evidence="9">
    <location>
        <begin position="556"/>
        <end position="577"/>
    </location>
</feature>
<dbReference type="FunFam" id="3.90.870.10:FF:000010">
    <property type="entry name" value="Si:ch211-153b23.4"/>
    <property type="match status" value="1"/>
</dbReference>
<dbReference type="EC" id="2.7.7.87" evidence="3"/>
<keyword evidence="9" id="KW-0472">Membrane</keyword>
<evidence type="ECO:0000256" key="4">
    <source>
        <dbReference type="ARBA" id="ARBA00015492"/>
    </source>
</evidence>
<dbReference type="EMBL" id="JAUNZN010000019">
    <property type="protein sequence ID" value="KAK4810089.1"/>
    <property type="molecule type" value="Genomic_DNA"/>
</dbReference>
<dbReference type="GO" id="GO:0003725">
    <property type="term" value="F:double-stranded RNA binding"/>
    <property type="evidence" value="ECO:0007669"/>
    <property type="project" value="InterPro"/>
</dbReference>
<feature type="transmembrane region" description="Helical" evidence="9">
    <location>
        <begin position="324"/>
        <end position="346"/>
    </location>
</feature>
<evidence type="ECO:0000313" key="12">
    <source>
        <dbReference type="Proteomes" id="UP001333110"/>
    </source>
</evidence>
<feature type="transmembrane region" description="Helical" evidence="9">
    <location>
        <begin position="298"/>
        <end position="318"/>
    </location>
</feature>
<evidence type="ECO:0000256" key="1">
    <source>
        <dbReference type="ARBA" id="ARBA00004496"/>
    </source>
</evidence>
<dbReference type="GO" id="GO:0005737">
    <property type="term" value="C:cytoplasm"/>
    <property type="evidence" value="ECO:0007669"/>
    <property type="project" value="UniProtKB-SubCell"/>
</dbReference>
<sequence length="901" mass="97307">MKCCADGVFTIVSTQCNGTWCRPTQTHGSSVQHHAGPVQLHASIVIVFPIHHVPIAQLPVLTTAFHNLLSRNHSSVSFVICFTGIRRSLRNASLFLSLCLTISVFWCGYGVVFILGGQGVLNDAGDFRNALVPGLVTFTLALLIIAVVGFLCREVILAMIASAVSLASAHEVAMRYSTAFGSSAVACNYMIVCLVGGYFALGRILYFLTKEKIALPGTDLAKKKTHEQIHSTSGSMNHFAVTGLILNMLSASVFGCRLLGITGKLFIGQVPWLWAAGIYQTGICILSYRAMDVLMATFFGFTSILKFAGGYCLLYPIWQPEEPSFPTPFLVVFSILFVVLALFLTLKSPVDGLYLLFYVAYCIALACRPKGFFEGGPQGVDVAIFVASALMTLIHLYNVKASAKIPTGKDAVKALLARSSFLKLREGPDLHAPYLGYSKYADAEVLGYACSVLASFAITMTGDPQAPLATVVIPWVVVAGGILKLLGGSVAFARGKTLESSAFILYAVMWIIWGLTRYGGLYGTTRSFHAAVGIIAFMLFNGFIVFCTLFLNIAWFFYSLTFSLIAISFLLDAIHALPAGYDIAATLTFGLVSFYCFLSALFNSIFEGSYLPMGRPIVQLSGVGGGMTKCLHLPARKASSVKRIADILKNGGTCGIPTDTVYVLVAACNRPDAVEKAHHSKRQAQDRPMSLWISSLKQLEPAKHLFTPLLWDFMEAAWPSPISLVVPRGEWVDFLGMKDSAKYVGTPQSIAIRIPDCSVTTHLIDLVGPIVVTSANPTGEADTTHHNQVYAKLGDKVDAVLCDGPSPENIASTVVDCTKIDSGNIGFFRVGIIPKSQVLQILEQVQKKHTLVPNSGTCTTKRQEEHLNHSHAVHNGVGMAASEETAPAQSPDDGCENRTRL</sequence>
<evidence type="ECO:0000256" key="6">
    <source>
        <dbReference type="ARBA" id="ARBA00022679"/>
    </source>
</evidence>
<dbReference type="InterPro" id="IPR017945">
    <property type="entry name" value="DHBP_synth_RibB-like_a/b_dom"/>
</dbReference>
<feature type="transmembrane region" description="Helical" evidence="9">
    <location>
        <begin position="583"/>
        <end position="606"/>
    </location>
</feature>
<evidence type="ECO:0000313" key="11">
    <source>
        <dbReference type="EMBL" id="KAK4810089.1"/>
    </source>
</evidence>
<comment type="catalytic activity">
    <reaction evidence="7">
        <text>L-threonine + hydrogencarbonate + ATP = L-threonylcarbamoyladenylate + diphosphate + H2O</text>
        <dbReference type="Rhea" id="RHEA:36407"/>
        <dbReference type="ChEBI" id="CHEBI:15377"/>
        <dbReference type="ChEBI" id="CHEBI:17544"/>
        <dbReference type="ChEBI" id="CHEBI:30616"/>
        <dbReference type="ChEBI" id="CHEBI:33019"/>
        <dbReference type="ChEBI" id="CHEBI:57926"/>
        <dbReference type="ChEBI" id="CHEBI:73682"/>
        <dbReference type="EC" id="2.7.7.87"/>
    </reaction>
</comment>
<dbReference type="GO" id="GO:0061710">
    <property type="term" value="F:L-threonylcarbamoyladenylate synthase"/>
    <property type="evidence" value="ECO:0007669"/>
    <property type="project" value="UniProtKB-EC"/>
</dbReference>
<dbReference type="AlphaFoldDB" id="A0AAN7MP62"/>
<feature type="domain" description="YrdC-like" evidence="10">
    <location>
        <begin position="638"/>
        <end position="833"/>
    </location>
</feature>
<name>A0AAN7MP62_MYCAM</name>
<dbReference type="InterPro" id="IPR050156">
    <property type="entry name" value="TC-AMP_synthase_SUA5"/>
</dbReference>
<feature type="transmembrane region" description="Helical" evidence="9">
    <location>
        <begin position="528"/>
        <end position="551"/>
    </location>
</feature>
<dbReference type="PROSITE" id="PS51163">
    <property type="entry name" value="YRDC"/>
    <property type="match status" value="1"/>
</dbReference>
<accession>A0AAN7MP62</accession>
<feature type="transmembrane region" description="Helical" evidence="9">
    <location>
        <begin position="379"/>
        <end position="399"/>
    </location>
</feature>
<evidence type="ECO:0000256" key="5">
    <source>
        <dbReference type="ARBA" id="ARBA00022490"/>
    </source>
</evidence>
<evidence type="ECO:0000259" key="10">
    <source>
        <dbReference type="PROSITE" id="PS51163"/>
    </source>
</evidence>
<reference evidence="11 12" key="1">
    <citation type="journal article" date="2023" name="J. Hered.">
        <title>Chromosome-level genome of the wood stork (Mycteria americana) provides insight into avian chromosome evolution.</title>
        <authorList>
            <person name="Flamio R. Jr."/>
            <person name="Ramstad K.M."/>
        </authorList>
    </citation>
    <scope>NUCLEOTIDE SEQUENCE [LARGE SCALE GENOMIC DNA]</scope>
    <source>
        <strain evidence="11">JAX WOST 10</strain>
    </source>
</reference>
<feature type="transmembrane region" description="Helical" evidence="9">
    <location>
        <begin position="179"/>
        <end position="201"/>
    </location>
</feature>
<dbReference type="PANTHER" id="PTHR17490">
    <property type="entry name" value="SUA5"/>
    <property type="match status" value="1"/>
</dbReference>
<evidence type="ECO:0000256" key="7">
    <source>
        <dbReference type="ARBA" id="ARBA00048366"/>
    </source>
</evidence>
<dbReference type="Pfam" id="PF01300">
    <property type="entry name" value="Sua5_yciO_yrdC"/>
    <property type="match status" value="1"/>
</dbReference>
<comment type="caution">
    <text evidence="11">The sequence shown here is derived from an EMBL/GenBank/DDBJ whole genome shotgun (WGS) entry which is preliminary data.</text>
</comment>
<feature type="transmembrane region" description="Helical" evidence="9">
    <location>
        <begin position="445"/>
        <end position="462"/>
    </location>
</feature>
<keyword evidence="5" id="KW-0963">Cytoplasm</keyword>
<feature type="transmembrane region" description="Helical" evidence="9">
    <location>
        <begin position="498"/>
        <end position="516"/>
    </location>
</feature>
<dbReference type="GO" id="GO:0000049">
    <property type="term" value="F:tRNA binding"/>
    <property type="evidence" value="ECO:0007669"/>
    <property type="project" value="TreeGrafter"/>
</dbReference>
<protein>
    <recommendedName>
        <fullName evidence="4">Threonylcarbamoyl-AMP synthase</fullName>
        <ecNumber evidence="3">2.7.7.87</ecNumber>
    </recommendedName>
</protein>
<feature type="transmembrane region" description="Helical" evidence="9">
    <location>
        <begin position="127"/>
        <end position="148"/>
    </location>
</feature>
<gene>
    <name evidence="11" type="ORF">QYF61_007911</name>
</gene>
<comment type="similarity">
    <text evidence="2">Belongs to the SUA5 family.</text>
</comment>
<keyword evidence="6" id="KW-0808">Transferase</keyword>
<keyword evidence="9" id="KW-1133">Transmembrane helix</keyword>
<keyword evidence="9" id="KW-0812">Transmembrane</keyword>
<dbReference type="SUPFAM" id="SSF55821">
    <property type="entry name" value="YrdC/RibB"/>
    <property type="match status" value="1"/>
</dbReference>